<keyword evidence="1" id="KW-1133">Transmembrane helix</keyword>
<feature type="transmembrane region" description="Helical" evidence="1">
    <location>
        <begin position="77"/>
        <end position="97"/>
    </location>
</feature>
<dbReference type="EMBL" id="KZ678138">
    <property type="protein sequence ID" value="PSN64329.1"/>
    <property type="molecule type" value="Genomic_DNA"/>
</dbReference>
<keyword evidence="1" id="KW-0812">Transmembrane</keyword>
<feature type="transmembrane region" description="Helical" evidence="1">
    <location>
        <begin position="45"/>
        <end position="65"/>
    </location>
</feature>
<protein>
    <recommendedName>
        <fullName evidence="4">DUF3176 domain-containing protein</fullName>
    </recommendedName>
</protein>
<feature type="transmembrane region" description="Helical" evidence="1">
    <location>
        <begin position="506"/>
        <end position="528"/>
    </location>
</feature>
<evidence type="ECO:0008006" key="4">
    <source>
        <dbReference type="Google" id="ProtNLM"/>
    </source>
</evidence>
<dbReference type="PANTHER" id="PTHR35394:SF5">
    <property type="entry name" value="DUF3176 DOMAIN-CONTAINING PROTEIN"/>
    <property type="match status" value="1"/>
</dbReference>
<accession>A0A2T2NG34</accession>
<dbReference type="OrthoDB" id="5242705at2759"/>
<dbReference type="InterPro" id="IPR021514">
    <property type="entry name" value="DUF3176"/>
</dbReference>
<reference evidence="2 3" key="1">
    <citation type="journal article" date="2018" name="Front. Microbiol.">
        <title>Genome-Wide Analysis of Corynespora cassiicola Leaf Fall Disease Putative Effectors.</title>
        <authorList>
            <person name="Lopez D."/>
            <person name="Ribeiro S."/>
            <person name="Label P."/>
            <person name="Fumanal B."/>
            <person name="Venisse J.S."/>
            <person name="Kohler A."/>
            <person name="de Oliveira R.R."/>
            <person name="Labutti K."/>
            <person name="Lipzen A."/>
            <person name="Lail K."/>
            <person name="Bauer D."/>
            <person name="Ohm R.A."/>
            <person name="Barry K.W."/>
            <person name="Spatafora J."/>
            <person name="Grigoriev I.V."/>
            <person name="Martin F.M."/>
            <person name="Pujade-Renaud V."/>
        </authorList>
    </citation>
    <scope>NUCLEOTIDE SEQUENCE [LARGE SCALE GENOMIC DNA]</scope>
    <source>
        <strain evidence="2 3">Philippines</strain>
    </source>
</reference>
<keyword evidence="1" id="KW-0472">Membrane</keyword>
<evidence type="ECO:0000313" key="2">
    <source>
        <dbReference type="EMBL" id="PSN64329.1"/>
    </source>
</evidence>
<dbReference type="Proteomes" id="UP000240883">
    <property type="component" value="Unassembled WGS sequence"/>
</dbReference>
<evidence type="ECO:0000256" key="1">
    <source>
        <dbReference type="SAM" id="Phobius"/>
    </source>
</evidence>
<proteinExistence type="predicted"/>
<gene>
    <name evidence="2" type="ORF">BS50DRAFT_498919</name>
</gene>
<keyword evidence="3" id="KW-1185">Reference proteome</keyword>
<name>A0A2T2NG34_CORCC</name>
<dbReference type="Pfam" id="PF11374">
    <property type="entry name" value="DUF3176"/>
    <property type="match status" value="1"/>
</dbReference>
<organism evidence="2 3">
    <name type="scientific">Corynespora cassiicola Philippines</name>
    <dbReference type="NCBI Taxonomy" id="1448308"/>
    <lineage>
        <taxon>Eukaryota</taxon>
        <taxon>Fungi</taxon>
        <taxon>Dikarya</taxon>
        <taxon>Ascomycota</taxon>
        <taxon>Pezizomycotina</taxon>
        <taxon>Dothideomycetes</taxon>
        <taxon>Pleosporomycetidae</taxon>
        <taxon>Pleosporales</taxon>
        <taxon>Corynesporascaceae</taxon>
        <taxon>Corynespora</taxon>
    </lineage>
</organism>
<evidence type="ECO:0000313" key="3">
    <source>
        <dbReference type="Proteomes" id="UP000240883"/>
    </source>
</evidence>
<sequence>MQQVDRPSTNATTFVNVEKQEKQPLPQASTTFFQRTITDWWWWELLSWIVSFSAVAAIIGVLLYYDGKKQPDHVLPGITLNAYVAIFAAIAKAAMILPISEAIGQLKWLWFNRGSRIWDFQTFDSASRGPWGSLILLGTTKCKHLVSLGACITVLALAFEPFFQQIVTFPTRKSARFDATMPIANVYRTVDEINYHVDSDNRMRNIPRSLYLDVGDAINSREKSVRPPSFVCPSGNCDWSLYTSLGICHRCEDISELMDYVCGEEQTLNFLYYSTLATNPCGYRFQHAFAVGTYSPSKQNLQKRIQHVLGSTGIGTRTRDRERNRSTVWNSTVYGDVSNPIADFYMSFVHGGEYDAQRNSPASLYECMFHWCAKTFNATYENGQLHETLVSTESKQVMLPGYNESMKGPFAIASNGKTFTIPQNVTAMVEGVIQAYVPTRLDNDDVDSTGKFPGIWDFIRTPPYDINVPLAKIAEAATNNMRLRTNDTEMVNGTAWTNENFVQIRWPWVTLPATLLLSTLVFVCATILETRRQNAEVYKSSALATLLHGITEDVRERYHPAASLSEVEAMSQKLDVKLSSHNGNSRLVAV</sequence>
<dbReference type="STRING" id="1448308.A0A2T2NG34"/>
<dbReference type="AlphaFoldDB" id="A0A2T2NG34"/>
<dbReference type="PANTHER" id="PTHR35394">
    <property type="entry name" value="DUF3176 DOMAIN-CONTAINING PROTEIN"/>
    <property type="match status" value="1"/>
</dbReference>